<sequence length="472" mass="53382">MANNIVTVNGARNSGPNGATIVILSPVCVESCVDKRLLKVKILMCNDPKAKFYSYNLIGAAGLIALSDNKSSNNFQLPGLALSSPAFEQLVNYYTNNDKTVKDDLTPVVAHFSSRGPNTLFPEIMKSIGMINVREDCESVMMDSAVAGDPRGSEQQLCPDLIREILVKLPVKALVRFKQVSKTWMRIIKSNRFASEHYRYSAAKNRSGEADGASFYVTRSKWTCVQENKRALFISNVSVKRGGHECRIHETVPMPRYSKYNQVFTYRRVFPAGFGLYCVSNSSLARPSSHAARLANSLSMMAPRRTEPPAPVRHMYDELHIYSSSTGSWRLTTAYGSVFPQPHYAPWHGVNLRDAVHILAVNDDDDRHITTFDYEREEFGRMGVPRWHRAHLTSFDDRFLCLVLPWFVNDEEEDDEANDKVFLDVWIMREYGVEGSWSKERTTGPVLNRTAYVKDYSESVGGIFLESWEQSP</sequence>
<proteinExistence type="predicted"/>
<dbReference type="Pfam" id="PF07734">
    <property type="entry name" value="FBA_1"/>
    <property type="match status" value="1"/>
</dbReference>
<dbReference type="Proteomes" id="UP000594263">
    <property type="component" value="Unplaced"/>
</dbReference>
<dbReference type="AlphaFoldDB" id="A0A7N0ZWV0"/>
<dbReference type="InterPro" id="IPR006527">
    <property type="entry name" value="F-box-assoc_dom_typ1"/>
</dbReference>
<dbReference type="Gramene" id="Kaladp0043s0203.1.v1.1">
    <property type="protein sequence ID" value="Kaladp0043s0203.1.v1.1"/>
    <property type="gene ID" value="Kaladp0043s0203.v1.1"/>
</dbReference>
<dbReference type="EnsemblPlants" id="Kaladp0043s0203.1.v1.1">
    <property type="protein sequence ID" value="Kaladp0043s0203.1.v1.1"/>
    <property type="gene ID" value="Kaladp0043s0203.v1.1"/>
</dbReference>
<dbReference type="SMART" id="SM00256">
    <property type="entry name" value="FBOX"/>
    <property type="match status" value="1"/>
</dbReference>
<organism evidence="2 3">
    <name type="scientific">Kalanchoe fedtschenkoi</name>
    <name type="common">Lavender scallops</name>
    <name type="synonym">South American air plant</name>
    <dbReference type="NCBI Taxonomy" id="63787"/>
    <lineage>
        <taxon>Eukaryota</taxon>
        <taxon>Viridiplantae</taxon>
        <taxon>Streptophyta</taxon>
        <taxon>Embryophyta</taxon>
        <taxon>Tracheophyta</taxon>
        <taxon>Spermatophyta</taxon>
        <taxon>Magnoliopsida</taxon>
        <taxon>eudicotyledons</taxon>
        <taxon>Gunneridae</taxon>
        <taxon>Pentapetalae</taxon>
        <taxon>Saxifragales</taxon>
        <taxon>Crassulaceae</taxon>
        <taxon>Kalanchoe</taxon>
    </lineage>
</organism>
<dbReference type="InterPro" id="IPR001810">
    <property type="entry name" value="F-box_dom"/>
</dbReference>
<dbReference type="GO" id="GO:0006508">
    <property type="term" value="P:proteolysis"/>
    <property type="evidence" value="ECO:0007669"/>
    <property type="project" value="InterPro"/>
</dbReference>
<dbReference type="InterPro" id="IPR050796">
    <property type="entry name" value="SCF_F-box_component"/>
</dbReference>
<protein>
    <recommendedName>
        <fullName evidence="1">F-box domain-containing protein</fullName>
    </recommendedName>
</protein>
<reference evidence="2" key="1">
    <citation type="submission" date="2021-01" db="UniProtKB">
        <authorList>
            <consortium name="EnsemblPlants"/>
        </authorList>
    </citation>
    <scope>IDENTIFICATION</scope>
</reference>
<dbReference type="SUPFAM" id="SSF81383">
    <property type="entry name" value="F-box domain"/>
    <property type="match status" value="1"/>
</dbReference>
<dbReference type="GO" id="GO:0004252">
    <property type="term" value="F:serine-type endopeptidase activity"/>
    <property type="evidence" value="ECO:0007669"/>
    <property type="project" value="InterPro"/>
</dbReference>
<dbReference type="Gene3D" id="3.50.30.30">
    <property type="match status" value="1"/>
</dbReference>
<dbReference type="InterPro" id="IPR036852">
    <property type="entry name" value="Peptidase_S8/S53_dom_sf"/>
</dbReference>
<evidence type="ECO:0000259" key="1">
    <source>
        <dbReference type="SMART" id="SM00256"/>
    </source>
</evidence>
<evidence type="ECO:0000313" key="3">
    <source>
        <dbReference type="Proteomes" id="UP000594263"/>
    </source>
</evidence>
<dbReference type="Gene3D" id="3.40.50.200">
    <property type="entry name" value="Peptidase S8/S53 domain"/>
    <property type="match status" value="1"/>
</dbReference>
<dbReference type="Pfam" id="PF00646">
    <property type="entry name" value="F-box"/>
    <property type="match status" value="1"/>
</dbReference>
<accession>A0A7N0ZWV0</accession>
<keyword evidence="3" id="KW-1185">Reference proteome</keyword>
<evidence type="ECO:0000313" key="2">
    <source>
        <dbReference type="EnsemblPlants" id="Kaladp0043s0203.1.v1.1"/>
    </source>
</evidence>
<dbReference type="CDD" id="cd22157">
    <property type="entry name" value="F-box_AtFBW1-like"/>
    <property type="match status" value="1"/>
</dbReference>
<name>A0A7N0ZWV0_KALFE</name>
<dbReference type="PANTHER" id="PTHR31672:SF13">
    <property type="entry name" value="F-BOX PROTEIN CPR30-LIKE"/>
    <property type="match status" value="1"/>
</dbReference>
<dbReference type="Gene3D" id="1.20.1280.50">
    <property type="match status" value="1"/>
</dbReference>
<feature type="domain" description="F-box" evidence="1">
    <location>
        <begin position="157"/>
        <end position="197"/>
    </location>
</feature>
<dbReference type="InterPro" id="IPR036047">
    <property type="entry name" value="F-box-like_dom_sf"/>
</dbReference>
<dbReference type="PANTHER" id="PTHR31672">
    <property type="entry name" value="BNACNNG10540D PROTEIN"/>
    <property type="match status" value="1"/>
</dbReference>